<proteinExistence type="predicted"/>
<gene>
    <name evidence="1" type="ORF">GCM10023335_12630</name>
</gene>
<evidence type="ECO:0000313" key="2">
    <source>
        <dbReference type="Proteomes" id="UP001501759"/>
    </source>
</evidence>
<sequence>MTPNEWQMLAVGIALGSQLMNLLHMRWNAQDARRNDAAAAATRKKAVGDLYLSSFRLYRLQQRSRV</sequence>
<keyword evidence="2" id="KW-1185">Reference proteome</keyword>
<reference evidence="2" key="1">
    <citation type="journal article" date="2019" name="Int. J. Syst. Evol. Microbiol.">
        <title>The Global Catalogue of Microorganisms (GCM) 10K type strain sequencing project: providing services to taxonomists for standard genome sequencing and annotation.</title>
        <authorList>
            <consortium name="The Broad Institute Genomics Platform"/>
            <consortium name="The Broad Institute Genome Sequencing Center for Infectious Disease"/>
            <person name="Wu L."/>
            <person name="Ma J."/>
        </authorList>
    </citation>
    <scope>NUCLEOTIDE SEQUENCE [LARGE SCALE GENOMIC DNA]</scope>
    <source>
        <strain evidence="2">JCM 18409</strain>
    </source>
</reference>
<comment type="caution">
    <text evidence="1">The sequence shown here is derived from an EMBL/GenBank/DDBJ whole genome shotgun (WGS) entry which is preliminary data.</text>
</comment>
<dbReference type="RefSeq" id="WP_345642464.1">
    <property type="nucleotide sequence ID" value="NZ_BAABKB010000002.1"/>
</dbReference>
<accession>A0ABP9IJ90</accession>
<dbReference type="EMBL" id="BAABKB010000002">
    <property type="protein sequence ID" value="GAA4999594.1"/>
    <property type="molecule type" value="Genomic_DNA"/>
</dbReference>
<dbReference type="Proteomes" id="UP001501759">
    <property type="component" value="Unassembled WGS sequence"/>
</dbReference>
<name>A0ABP9IJ90_9ACTN</name>
<evidence type="ECO:0000313" key="1">
    <source>
        <dbReference type="EMBL" id="GAA4999594.1"/>
    </source>
</evidence>
<protein>
    <submittedName>
        <fullName evidence="1">Uncharacterized protein</fullName>
    </submittedName>
</protein>
<organism evidence="1 2">
    <name type="scientific">Streptomyces siamensis</name>
    <dbReference type="NCBI Taxonomy" id="1274986"/>
    <lineage>
        <taxon>Bacteria</taxon>
        <taxon>Bacillati</taxon>
        <taxon>Actinomycetota</taxon>
        <taxon>Actinomycetes</taxon>
        <taxon>Kitasatosporales</taxon>
        <taxon>Streptomycetaceae</taxon>
        <taxon>Streptomyces</taxon>
    </lineage>
</organism>